<gene>
    <name evidence="1" type="ORF">PFFVO_01897</name>
</gene>
<organism evidence="1 2">
    <name type="scientific">Plasmodium falciparum Vietnam Oak-Knoll</name>
    <name type="common">FVO</name>
    <dbReference type="NCBI Taxonomy" id="1036723"/>
    <lineage>
        <taxon>Eukaryota</taxon>
        <taxon>Sar</taxon>
        <taxon>Alveolata</taxon>
        <taxon>Apicomplexa</taxon>
        <taxon>Aconoidasida</taxon>
        <taxon>Haemosporida</taxon>
        <taxon>Plasmodiidae</taxon>
        <taxon>Plasmodium</taxon>
        <taxon>Plasmodium (Laverania)</taxon>
    </lineage>
</organism>
<reference evidence="1 2" key="2">
    <citation type="submission" date="2013-02" db="EMBL/GenBank/DDBJ databases">
        <title>The Genome Sequence of Plasmodium falciparum Vietnam Oak-Knoll (FVO).</title>
        <authorList>
            <consortium name="The Broad Institute Genome Sequencing Platform"/>
            <consortium name="The Broad Institute Genome Sequencing Center for Infectious Disease"/>
            <person name="Neafsey D."/>
            <person name="Cheeseman I."/>
            <person name="Volkman S."/>
            <person name="Adams J."/>
            <person name="Walker B."/>
            <person name="Young S.K."/>
            <person name="Zeng Q."/>
            <person name="Gargeya S."/>
            <person name="Fitzgerald M."/>
            <person name="Haas B."/>
            <person name="Abouelleil A."/>
            <person name="Alvarado L."/>
            <person name="Arachchi H.M."/>
            <person name="Berlin A.M."/>
            <person name="Chapman S.B."/>
            <person name="Dewar J."/>
            <person name="Goldberg J."/>
            <person name="Griggs A."/>
            <person name="Gujja S."/>
            <person name="Hansen M."/>
            <person name="Howarth C."/>
            <person name="Imamovic A."/>
            <person name="Larimer J."/>
            <person name="McCowan C."/>
            <person name="Murphy C."/>
            <person name="Neiman D."/>
            <person name="Pearson M."/>
            <person name="Priest M."/>
            <person name="Roberts A."/>
            <person name="Saif S."/>
            <person name="Shea T."/>
            <person name="Sisk P."/>
            <person name="Sykes S."/>
            <person name="Wortman J."/>
            <person name="Nusbaum C."/>
            <person name="Birren B."/>
        </authorList>
    </citation>
    <scope>NUCLEOTIDE SEQUENCE [LARGE SCALE GENOMIC DNA]</scope>
    <source>
        <strain evidence="2">Vietnam Oak-Knoll (FVO)</strain>
    </source>
</reference>
<proteinExistence type="predicted"/>
<name>A0A024V9S3_PLAFA</name>
<reference evidence="1 2" key="1">
    <citation type="submission" date="2013-02" db="EMBL/GenBank/DDBJ databases">
        <title>The Genome Annotation of Plasmodium falciparum Vietnam Oak-Knoll (FVO).</title>
        <authorList>
            <consortium name="The Broad Institute Genome Sequencing Platform"/>
            <consortium name="The Broad Institute Genome Sequencing Center for Infectious Disease"/>
            <person name="Neafsey D."/>
            <person name="Hoffman S."/>
            <person name="Volkman S."/>
            <person name="Rosenthal P."/>
            <person name="Walker B."/>
            <person name="Young S.K."/>
            <person name="Zeng Q."/>
            <person name="Gargeya S."/>
            <person name="Fitzgerald M."/>
            <person name="Haas B."/>
            <person name="Abouelleil A."/>
            <person name="Allen A.W."/>
            <person name="Alvarado L."/>
            <person name="Arachchi H.M."/>
            <person name="Berlin A.M."/>
            <person name="Chapman S.B."/>
            <person name="Gainer-Dewar J."/>
            <person name="Goldberg J."/>
            <person name="Griggs A."/>
            <person name="Gujja S."/>
            <person name="Hansen M."/>
            <person name="Howarth C."/>
            <person name="Imamovic A."/>
            <person name="Ireland A."/>
            <person name="Larimer J."/>
            <person name="McCowan C."/>
            <person name="Murphy C."/>
            <person name="Pearson M."/>
            <person name="Poon T.W."/>
            <person name="Priest M."/>
            <person name="Roberts A."/>
            <person name="Saif S."/>
            <person name="Shea T."/>
            <person name="Sisk P."/>
            <person name="Sykes S."/>
            <person name="Wortman J."/>
            <person name="Nusbaum C."/>
            <person name="Birren B."/>
        </authorList>
    </citation>
    <scope>NUCLEOTIDE SEQUENCE [LARGE SCALE GENOMIC DNA]</scope>
    <source>
        <strain evidence="2">Vietnam Oak-Knoll (FVO)</strain>
    </source>
</reference>
<dbReference type="Proteomes" id="UP000030690">
    <property type="component" value="Unassembled WGS sequence"/>
</dbReference>
<protein>
    <submittedName>
        <fullName evidence="1">Uncharacterized protein</fullName>
    </submittedName>
</protein>
<accession>A0A024V9S3</accession>
<dbReference type="AlphaFoldDB" id="A0A024V9S3"/>
<evidence type="ECO:0000313" key="2">
    <source>
        <dbReference type="Proteomes" id="UP000030690"/>
    </source>
</evidence>
<evidence type="ECO:0000313" key="1">
    <source>
        <dbReference type="EMBL" id="ETW19322.1"/>
    </source>
</evidence>
<dbReference type="EMBL" id="KI925068">
    <property type="protein sequence ID" value="ETW19322.1"/>
    <property type="molecule type" value="Genomic_DNA"/>
</dbReference>
<sequence length="60" mass="7205">MYNIEIQNKLISHQVKKYKMQNVQIIKSNINYTNTLHIFLIKHSRVYAKIPKIKYSANKI</sequence>